<keyword evidence="12" id="KW-0547">Nucleotide-binding</keyword>
<comment type="catalytic activity">
    <reaction evidence="3">
        <text>adenosylcob(III)inamide + GTP = adenosylcob(III)inamide phosphate + GDP + H(+)</text>
        <dbReference type="Rhea" id="RHEA:15765"/>
        <dbReference type="ChEBI" id="CHEBI:2480"/>
        <dbReference type="ChEBI" id="CHEBI:15378"/>
        <dbReference type="ChEBI" id="CHEBI:37565"/>
        <dbReference type="ChEBI" id="CHEBI:58189"/>
        <dbReference type="ChEBI" id="CHEBI:58502"/>
        <dbReference type="EC" id="2.7.1.156"/>
    </reaction>
</comment>
<evidence type="ECO:0000256" key="6">
    <source>
        <dbReference type="ARBA" id="ARBA00005159"/>
    </source>
</evidence>
<dbReference type="Gene3D" id="3.40.50.300">
    <property type="entry name" value="P-loop containing nucleotide triphosphate hydrolases"/>
    <property type="match status" value="1"/>
</dbReference>
<dbReference type="PIRSF" id="PIRSF006135">
    <property type="entry name" value="CobU"/>
    <property type="match status" value="1"/>
</dbReference>
<dbReference type="Pfam" id="PF02283">
    <property type="entry name" value="CobU"/>
    <property type="match status" value="1"/>
</dbReference>
<reference evidence="18 19" key="1">
    <citation type="submission" date="2024-06" db="EMBL/GenBank/DDBJ databases">
        <title>Sorghum-associated microbial communities from plants grown in Nebraska, USA.</title>
        <authorList>
            <person name="Schachtman D."/>
        </authorList>
    </citation>
    <scope>NUCLEOTIDE SEQUENCE [LARGE SCALE GENOMIC DNA]</scope>
    <source>
        <strain evidence="18 19">736</strain>
    </source>
</reference>
<comment type="pathway">
    <text evidence="6">Cofactor biosynthesis; adenosylcobalamin biosynthesis; adenosylcobalamin from cob(II)yrinate a,c-diamide: step 5/7.</text>
</comment>
<dbReference type="PANTHER" id="PTHR34848:SF1">
    <property type="entry name" value="BIFUNCTIONAL ADENOSYLCOBALAMIN BIOSYNTHESIS PROTEIN COBU"/>
    <property type="match status" value="1"/>
</dbReference>
<evidence type="ECO:0000256" key="17">
    <source>
        <dbReference type="ARBA" id="ARBA00030571"/>
    </source>
</evidence>
<dbReference type="GO" id="GO:0008820">
    <property type="term" value="F:cobinamide phosphate guanylyltransferase activity"/>
    <property type="evidence" value="ECO:0007669"/>
    <property type="project" value="UniProtKB-EC"/>
</dbReference>
<comment type="pathway">
    <text evidence="5">Cofactor biosynthesis; adenosylcobalamin biosynthesis; adenosylcobalamin from cob(II)yrinate a,c-diamide: step 6/7.</text>
</comment>
<comment type="catalytic activity">
    <reaction evidence="2">
        <text>adenosylcob(III)inamide phosphate + GTP + H(+) = adenosylcob(III)inamide-GDP + diphosphate</text>
        <dbReference type="Rhea" id="RHEA:22712"/>
        <dbReference type="ChEBI" id="CHEBI:15378"/>
        <dbReference type="ChEBI" id="CHEBI:33019"/>
        <dbReference type="ChEBI" id="CHEBI:37565"/>
        <dbReference type="ChEBI" id="CHEBI:58502"/>
        <dbReference type="ChEBI" id="CHEBI:60487"/>
        <dbReference type="EC" id="2.7.7.62"/>
    </reaction>
</comment>
<evidence type="ECO:0000256" key="16">
    <source>
        <dbReference type="ARBA" id="ARBA00029570"/>
    </source>
</evidence>
<evidence type="ECO:0000256" key="7">
    <source>
        <dbReference type="ARBA" id="ARBA00007490"/>
    </source>
</evidence>
<dbReference type="Proteomes" id="UP001549363">
    <property type="component" value="Unassembled WGS sequence"/>
</dbReference>
<gene>
    <name evidence="18" type="ORF">ABIA69_003831</name>
</gene>
<dbReference type="InterPro" id="IPR003203">
    <property type="entry name" value="CobU/CobP"/>
</dbReference>
<dbReference type="EC" id="2.7.7.62" evidence="9"/>
<dbReference type="SUPFAM" id="SSF52540">
    <property type="entry name" value="P-loop containing nucleoside triphosphate hydrolases"/>
    <property type="match status" value="1"/>
</dbReference>
<dbReference type="EC" id="2.7.1.156" evidence="8"/>
<evidence type="ECO:0000256" key="8">
    <source>
        <dbReference type="ARBA" id="ARBA00012016"/>
    </source>
</evidence>
<dbReference type="GO" id="GO:0043752">
    <property type="term" value="F:adenosylcobinamide kinase activity"/>
    <property type="evidence" value="ECO:0007669"/>
    <property type="project" value="UniProtKB-EC"/>
</dbReference>
<keyword evidence="10" id="KW-0169">Cobalamin biosynthesis</keyword>
<sequence length="191" mass="21881">MPLLFITGGVRSGKSHFAEKAATRYFQNESLVAKRLIYIASGVAMDSEMAQRILRHQLDRQAQDITWHTIEAPYQIELAFNGLSDGDVVLWDCVTTWLTNAFYEGFESGTPCVERPGCLDKKLQALKEAVLTLLDKRVTLFVVSNELFDEPPYTSEEVELYRQMLGQLHQWFVSVAHEAYEINYGIVKKWK</sequence>
<evidence type="ECO:0000256" key="15">
    <source>
        <dbReference type="ARBA" id="ARBA00023134"/>
    </source>
</evidence>
<evidence type="ECO:0000256" key="14">
    <source>
        <dbReference type="ARBA" id="ARBA00022840"/>
    </source>
</evidence>
<accession>A0ABV2PNV5</accession>
<comment type="similarity">
    <text evidence="7">Belongs to the CobU/CobP family.</text>
</comment>
<evidence type="ECO:0000313" key="19">
    <source>
        <dbReference type="Proteomes" id="UP001549363"/>
    </source>
</evidence>
<keyword evidence="11 18" id="KW-0808">Transferase</keyword>
<evidence type="ECO:0000313" key="18">
    <source>
        <dbReference type="EMBL" id="MET4562640.1"/>
    </source>
</evidence>
<proteinExistence type="inferred from homology"/>
<evidence type="ECO:0000256" key="4">
    <source>
        <dbReference type="ARBA" id="ARBA00003889"/>
    </source>
</evidence>
<keyword evidence="14" id="KW-0067">ATP-binding</keyword>
<keyword evidence="19" id="KW-1185">Reference proteome</keyword>
<evidence type="ECO:0000256" key="9">
    <source>
        <dbReference type="ARBA" id="ARBA00012523"/>
    </source>
</evidence>
<evidence type="ECO:0000256" key="10">
    <source>
        <dbReference type="ARBA" id="ARBA00022573"/>
    </source>
</evidence>
<name>A0ABV2PNV5_9BACI</name>
<comment type="caution">
    <text evidence="18">The sequence shown here is derived from an EMBL/GenBank/DDBJ whole genome shotgun (WGS) entry which is preliminary data.</text>
</comment>
<evidence type="ECO:0000256" key="11">
    <source>
        <dbReference type="ARBA" id="ARBA00022679"/>
    </source>
</evidence>
<dbReference type="PANTHER" id="PTHR34848">
    <property type="match status" value="1"/>
</dbReference>
<protein>
    <recommendedName>
        <fullName evidence="16">Adenosylcobinamide kinase</fullName>
        <ecNumber evidence="8">2.7.1.156</ecNumber>
        <ecNumber evidence="9">2.7.7.62</ecNumber>
    </recommendedName>
    <alternativeName>
        <fullName evidence="17">Adenosylcobinamide-phosphate guanylyltransferase</fullName>
    </alternativeName>
</protein>
<evidence type="ECO:0000256" key="5">
    <source>
        <dbReference type="ARBA" id="ARBA00004692"/>
    </source>
</evidence>
<dbReference type="RefSeq" id="WP_107950428.1">
    <property type="nucleotide sequence ID" value="NZ_CP073713.1"/>
</dbReference>
<keyword evidence="18" id="KW-0548">Nucleotidyltransferase</keyword>
<evidence type="ECO:0000256" key="1">
    <source>
        <dbReference type="ARBA" id="ARBA00000312"/>
    </source>
</evidence>
<comment type="catalytic activity">
    <reaction evidence="1">
        <text>adenosylcob(III)inamide + ATP = adenosylcob(III)inamide phosphate + ADP + H(+)</text>
        <dbReference type="Rhea" id="RHEA:15769"/>
        <dbReference type="ChEBI" id="CHEBI:2480"/>
        <dbReference type="ChEBI" id="CHEBI:15378"/>
        <dbReference type="ChEBI" id="CHEBI:30616"/>
        <dbReference type="ChEBI" id="CHEBI:58502"/>
        <dbReference type="ChEBI" id="CHEBI:456216"/>
        <dbReference type="EC" id="2.7.1.156"/>
    </reaction>
</comment>
<evidence type="ECO:0000256" key="13">
    <source>
        <dbReference type="ARBA" id="ARBA00022777"/>
    </source>
</evidence>
<keyword evidence="15" id="KW-0342">GTP-binding</keyword>
<keyword evidence="13 18" id="KW-0418">Kinase</keyword>
<organism evidence="18 19">
    <name type="scientific">Lysinibacillus parviboronicapiens</name>
    <dbReference type="NCBI Taxonomy" id="436516"/>
    <lineage>
        <taxon>Bacteria</taxon>
        <taxon>Bacillati</taxon>
        <taxon>Bacillota</taxon>
        <taxon>Bacilli</taxon>
        <taxon>Bacillales</taxon>
        <taxon>Bacillaceae</taxon>
        <taxon>Lysinibacillus</taxon>
    </lineage>
</organism>
<evidence type="ECO:0000256" key="2">
    <source>
        <dbReference type="ARBA" id="ARBA00000711"/>
    </source>
</evidence>
<evidence type="ECO:0000256" key="12">
    <source>
        <dbReference type="ARBA" id="ARBA00022741"/>
    </source>
</evidence>
<dbReference type="EMBL" id="JBEPSB010000023">
    <property type="protein sequence ID" value="MET4562640.1"/>
    <property type="molecule type" value="Genomic_DNA"/>
</dbReference>
<evidence type="ECO:0000256" key="3">
    <source>
        <dbReference type="ARBA" id="ARBA00001522"/>
    </source>
</evidence>
<comment type="function">
    <text evidence="4">Catalyzes ATP-dependent phosphorylation of adenosylcobinamide and addition of GMP to adenosylcobinamide phosphate.</text>
</comment>
<dbReference type="InterPro" id="IPR027417">
    <property type="entry name" value="P-loop_NTPase"/>
</dbReference>